<dbReference type="Proteomes" id="UP000033636">
    <property type="component" value="Unassembled WGS sequence"/>
</dbReference>
<proteinExistence type="predicted"/>
<gene>
    <name evidence="1" type="ORF">TU35_004900</name>
</gene>
<accession>A0ACC6V147</accession>
<organism evidence="1 2">
    <name type="scientific">Thermoproteus sp. AZ2</name>
    <dbReference type="NCBI Taxonomy" id="1609232"/>
    <lineage>
        <taxon>Archaea</taxon>
        <taxon>Thermoproteota</taxon>
        <taxon>Thermoprotei</taxon>
        <taxon>Thermoproteales</taxon>
        <taxon>Thermoproteaceae</taxon>
        <taxon>Thermoproteus</taxon>
    </lineage>
</organism>
<protein>
    <submittedName>
        <fullName evidence="1">Transposase</fullName>
    </submittedName>
</protein>
<evidence type="ECO:0000313" key="1">
    <source>
        <dbReference type="EMBL" id="MFB6490573.1"/>
    </source>
</evidence>
<comment type="caution">
    <text evidence="1">The sequence shown here is derived from an EMBL/GenBank/DDBJ whole genome shotgun (WGS) entry which is preliminary data.</text>
</comment>
<evidence type="ECO:0000313" key="2">
    <source>
        <dbReference type="Proteomes" id="UP000033636"/>
    </source>
</evidence>
<reference evidence="1" key="1">
    <citation type="submission" date="2024-07" db="EMBL/GenBank/DDBJ databases">
        <title>Metagenome and Metagenome-Assembled Genomes of Archaea from a hot spring from the geothermal field of Los Azufres, Mexico.</title>
        <authorList>
            <person name="Marin-Paredes R."/>
            <person name="Martinez-Romero E."/>
            <person name="Servin-Garciduenas L.E."/>
        </authorList>
    </citation>
    <scope>NUCLEOTIDE SEQUENCE</scope>
</reference>
<name>A0ACC6V147_9CREN</name>
<dbReference type="EMBL" id="JZWT02000010">
    <property type="protein sequence ID" value="MFB6490573.1"/>
    <property type="molecule type" value="Genomic_DNA"/>
</dbReference>
<sequence>MDVVLVLHGSKSPDYLASASSFSKRTGLRYVFVEDLKAQSGEAVYVPVFVAGGADYRRASEMSGSSIPPLARWPGFADYLRGLRADVYVFHGGDPEAEADVEALGLPYVYLEGKPHITSRGCVGRAAPVVLARGVIYNRIAEAYRGCPTELLPPLFEQEGFADYFLGALRGLIKA</sequence>